<accession>A0A413ITT6</accession>
<name>A0A413ITT6_9BACT</name>
<keyword evidence="1" id="KW-1133">Transmembrane helix</keyword>
<sequence>MKNKIAKIIVSFLVVMGLFFTVALMGYLIKISQVWQGVIIITSLCALTWVCYDILFGKK</sequence>
<organism evidence="2 3">
    <name type="scientific">Butyricimonas virosa</name>
    <dbReference type="NCBI Taxonomy" id="544645"/>
    <lineage>
        <taxon>Bacteria</taxon>
        <taxon>Pseudomonadati</taxon>
        <taxon>Bacteroidota</taxon>
        <taxon>Bacteroidia</taxon>
        <taxon>Bacteroidales</taxon>
        <taxon>Odoribacteraceae</taxon>
        <taxon>Butyricimonas</taxon>
    </lineage>
</organism>
<comment type="caution">
    <text evidence="2">The sequence shown here is derived from an EMBL/GenBank/DDBJ whole genome shotgun (WGS) entry which is preliminary data.</text>
</comment>
<dbReference type="Proteomes" id="UP000286063">
    <property type="component" value="Unassembled WGS sequence"/>
</dbReference>
<keyword evidence="1" id="KW-0812">Transmembrane</keyword>
<feature type="transmembrane region" description="Helical" evidence="1">
    <location>
        <begin position="35"/>
        <end position="56"/>
    </location>
</feature>
<evidence type="ECO:0000313" key="3">
    <source>
        <dbReference type="Proteomes" id="UP000286063"/>
    </source>
</evidence>
<reference evidence="2 3" key="1">
    <citation type="submission" date="2018-08" db="EMBL/GenBank/DDBJ databases">
        <title>A genome reference for cultivated species of the human gut microbiota.</title>
        <authorList>
            <person name="Zou Y."/>
            <person name="Xue W."/>
            <person name="Luo G."/>
        </authorList>
    </citation>
    <scope>NUCLEOTIDE SEQUENCE [LARGE SCALE GENOMIC DNA]</scope>
    <source>
        <strain evidence="2 3">OF02-7</strain>
    </source>
</reference>
<dbReference type="AlphaFoldDB" id="A0A413ITT6"/>
<keyword evidence="1" id="KW-0472">Membrane</keyword>
<evidence type="ECO:0000313" key="2">
    <source>
        <dbReference type="EMBL" id="RGY21323.1"/>
    </source>
</evidence>
<gene>
    <name evidence="2" type="ORF">DXA50_00270</name>
</gene>
<evidence type="ECO:0000256" key="1">
    <source>
        <dbReference type="SAM" id="Phobius"/>
    </source>
</evidence>
<proteinExistence type="predicted"/>
<dbReference type="RefSeq" id="WP_117774466.1">
    <property type="nucleotide sequence ID" value="NZ_CALZYG010000060.1"/>
</dbReference>
<feature type="transmembrane region" description="Helical" evidence="1">
    <location>
        <begin position="9"/>
        <end position="29"/>
    </location>
</feature>
<protein>
    <submittedName>
        <fullName evidence="2">Uncharacterized protein</fullName>
    </submittedName>
</protein>
<dbReference type="EMBL" id="QSCR01000001">
    <property type="protein sequence ID" value="RGY21323.1"/>
    <property type="molecule type" value="Genomic_DNA"/>
</dbReference>